<dbReference type="InterPro" id="IPR003018">
    <property type="entry name" value="GAF"/>
</dbReference>
<accession>A0A0W1JDI6</accession>
<sequence length="376" mass="42173">MDDVLLNRREPFNNSIYIYTMERLLHVVQELSATRDLTDVMDIVRHSVRDLTGSDGATFVLRENNFCYYAEEDAISPLWKGGRFPMESCISGWVMMNQKPAVIEDIFADSRIPIDVYKKTFVKSLAMVPIKTNDPIGAIGCYWSENHSATPEQIKVLQVLADTAAIAIDNSHYQSVIAIKARQLEEAMDGTMLAIANIVEHKDLYTSGHQRRVAMISMAVAEEMGWSPDRCETVFRAGIVHDIGKIGIPSELLSKPAKLTPFEFALVKTHPEAGYKILKDIPFFLPTAQIVLQHHERFNGSGYPYGLGRDKILPEAQVVGVADVFESMISHRPYRPALGMEAAMDELLMNRGILYNPDIVDAVVNLVKDKGYRVPE</sequence>
<dbReference type="GO" id="GO:0016787">
    <property type="term" value="F:hydrolase activity"/>
    <property type="evidence" value="ECO:0007669"/>
    <property type="project" value="UniProtKB-KW"/>
</dbReference>
<evidence type="ECO:0000313" key="2">
    <source>
        <dbReference type="EMBL" id="KTE89488.1"/>
    </source>
</evidence>
<reference evidence="2 3" key="1">
    <citation type="submission" date="2015-12" db="EMBL/GenBank/DDBJ databases">
        <title>Draft Genome Sequence of Desulfitobacterium hafniense Strain DH, a Sulfate-reducing Bacterium Isolated from Paddy Soils.</title>
        <authorList>
            <person name="Bao P."/>
            <person name="Zhang X."/>
            <person name="Li G."/>
        </authorList>
    </citation>
    <scope>NUCLEOTIDE SEQUENCE [LARGE SCALE GENOMIC DNA]</scope>
    <source>
        <strain evidence="2 3">DH</strain>
    </source>
</reference>
<dbReference type="SUPFAM" id="SSF55781">
    <property type="entry name" value="GAF domain-like"/>
    <property type="match status" value="1"/>
</dbReference>
<protein>
    <submittedName>
        <fullName evidence="2">Phosphohydrolase</fullName>
    </submittedName>
</protein>
<name>A0A0W1JDI6_DESHA</name>
<dbReference type="Proteomes" id="UP000054623">
    <property type="component" value="Unassembled WGS sequence"/>
</dbReference>
<dbReference type="SUPFAM" id="SSF109604">
    <property type="entry name" value="HD-domain/PDEase-like"/>
    <property type="match status" value="1"/>
</dbReference>
<dbReference type="AlphaFoldDB" id="A0A0W1JDI6"/>
<evidence type="ECO:0000313" key="3">
    <source>
        <dbReference type="Proteomes" id="UP000054623"/>
    </source>
</evidence>
<dbReference type="PROSITE" id="PS51832">
    <property type="entry name" value="HD_GYP"/>
    <property type="match status" value="1"/>
</dbReference>
<proteinExistence type="predicted"/>
<dbReference type="OrthoDB" id="9798833at2"/>
<evidence type="ECO:0000259" key="1">
    <source>
        <dbReference type="PROSITE" id="PS51832"/>
    </source>
</evidence>
<dbReference type="PANTHER" id="PTHR43155:SF2">
    <property type="entry name" value="CYCLIC DI-GMP PHOSPHODIESTERASE PA4108"/>
    <property type="match status" value="1"/>
</dbReference>
<dbReference type="InterPro" id="IPR029016">
    <property type="entry name" value="GAF-like_dom_sf"/>
</dbReference>
<gene>
    <name evidence="2" type="ORF">AT727_11680</name>
</gene>
<organism evidence="2 3">
    <name type="scientific">Desulfitobacterium hafniense</name>
    <name type="common">Desulfitobacterium frappieri</name>
    <dbReference type="NCBI Taxonomy" id="49338"/>
    <lineage>
        <taxon>Bacteria</taxon>
        <taxon>Bacillati</taxon>
        <taxon>Bacillota</taxon>
        <taxon>Clostridia</taxon>
        <taxon>Eubacteriales</taxon>
        <taxon>Desulfitobacteriaceae</taxon>
        <taxon>Desulfitobacterium</taxon>
    </lineage>
</organism>
<dbReference type="SMART" id="SM00471">
    <property type="entry name" value="HDc"/>
    <property type="match status" value="1"/>
</dbReference>
<dbReference type="InterPro" id="IPR037522">
    <property type="entry name" value="HD_GYP_dom"/>
</dbReference>
<dbReference type="SMART" id="SM00065">
    <property type="entry name" value="GAF"/>
    <property type="match status" value="1"/>
</dbReference>
<feature type="domain" description="HD-GYP" evidence="1">
    <location>
        <begin position="184"/>
        <end position="376"/>
    </location>
</feature>
<dbReference type="Gene3D" id="1.10.3210.10">
    <property type="entry name" value="Hypothetical protein af1432"/>
    <property type="match status" value="1"/>
</dbReference>
<dbReference type="CDD" id="cd00077">
    <property type="entry name" value="HDc"/>
    <property type="match status" value="1"/>
</dbReference>
<keyword evidence="2" id="KW-0378">Hydrolase</keyword>
<dbReference type="PANTHER" id="PTHR43155">
    <property type="entry name" value="CYCLIC DI-GMP PHOSPHODIESTERASE PA4108-RELATED"/>
    <property type="match status" value="1"/>
</dbReference>
<dbReference type="InterPro" id="IPR003607">
    <property type="entry name" value="HD/PDEase_dom"/>
</dbReference>
<dbReference type="Pfam" id="PF13185">
    <property type="entry name" value="GAF_2"/>
    <property type="match status" value="1"/>
</dbReference>
<dbReference type="Gene3D" id="3.30.450.40">
    <property type="match status" value="1"/>
</dbReference>
<dbReference type="EMBL" id="LOCK01000072">
    <property type="protein sequence ID" value="KTE89488.1"/>
    <property type="molecule type" value="Genomic_DNA"/>
</dbReference>
<comment type="caution">
    <text evidence="2">The sequence shown here is derived from an EMBL/GenBank/DDBJ whole genome shotgun (WGS) entry which is preliminary data.</text>
</comment>
<dbReference type="Pfam" id="PF13487">
    <property type="entry name" value="HD_5"/>
    <property type="match status" value="1"/>
</dbReference>